<reference evidence="2" key="1">
    <citation type="submission" date="2017-01" db="EMBL/GenBank/DDBJ databases">
        <authorList>
            <person name="Wang Y."/>
            <person name="White M."/>
            <person name="Kvist S."/>
            <person name="Moncalvo J.-M."/>
        </authorList>
    </citation>
    <scope>NUCLEOTIDE SEQUENCE [LARGE SCALE GENOMIC DNA]</scope>
    <source>
        <strain evidence="2">COL-18-3</strain>
    </source>
</reference>
<gene>
    <name evidence="1" type="ORF">AX774_g5985</name>
</gene>
<dbReference type="Proteomes" id="UP000188320">
    <property type="component" value="Unassembled WGS sequence"/>
</dbReference>
<name>A0A1R1PHZ3_ZANCU</name>
<proteinExistence type="predicted"/>
<dbReference type="AlphaFoldDB" id="A0A1R1PHZ3"/>
<protein>
    <submittedName>
        <fullName evidence="1">Uncharacterized protein</fullName>
    </submittedName>
</protein>
<accession>A0A1R1PHZ3</accession>
<evidence type="ECO:0000313" key="1">
    <source>
        <dbReference type="EMBL" id="OMH80576.1"/>
    </source>
</evidence>
<comment type="caution">
    <text evidence="1">The sequence shown here is derived from an EMBL/GenBank/DDBJ whole genome shotgun (WGS) entry which is preliminary data.</text>
</comment>
<dbReference type="EMBL" id="LSSK01001146">
    <property type="protein sequence ID" value="OMH80576.1"/>
    <property type="molecule type" value="Genomic_DNA"/>
</dbReference>
<sequence length="99" mass="11400">MVEFREFIGQSMIMFVLIQGTESDLPVNQDFVSRMSYCLKTENNLSEQSLYILKLGQGQGQGRLTTTKLRSRLFLINDVNITVFSESADFENNEKRPEI</sequence>
<keyword evidence="2" id="KW-1185">Reference proteome</keyword>
<evidence type="ECO:0000313" key="2">
    <source>
        <dbReference type="Proteomes" id="UP000188320"/>
    </source>
</evidence>
<organism evidence="1 2">
    <name type="scientific">Zancudomyces culisetae</name>
    <name type="common">Gut fungus</name>
    <name type="synonym">Smittium culisetae</name>
    <dbReference type="NCBI Taxonomy" id="1213189"/>
    <lineage>
        <taxon>Eukaryota</taxon>
        <taxon>Fungi</taxon>
        <taxon>Fungi incertae sedis</taxon>
        <taxon>Zoopagomycota</taxon>
        <taxon>Kickxellomycotina</taxon>
        <taxon>Harpellomycetes</taxon>
        <taxon>Harpellales</taxon>
        <taxon>Legeriomycetaceae</taxon>
        <taxon>Zancudomyces</taxon>
    </lineage>
</organism>